<gene>
    <name evidence="4" type="ORF">JKG68_26610</name>
</gene>
<dbReference type="AlphaFoldDB" id="A0A936ZA79"/>
<name>A0A936ZA79_9HYPH</name>
<evidence type="ECO:0000313" key="5">
    <source>
        <dbReference type="Proteomes" id="UP000605848"/>
    </source>
</evidence>
<dbReference type="PROSITE" id="PS00330">
    <property type="entry name" value="HEMOLYSIN_CALCIUM"/>
    <property type="match status" value="2"/>
</dbReference>
<dbReference type="InterPro" id="IPR050557">
    <property type="entry name" value="RTX_toxin/Mannuronan_C5-epim"/>
</dbReference>
<evidence type="ECO:0000256" key="2">
    <source>
        <dbReference type="ARBA" id="ARBA00022525"/>
    </source>
</evidence>
<comment type="caution">
    <text evidence="4">The sequence shown here is derived from an EMBL/GenBank/DDBJ whole genome shotgun (WGS) entry which is preliminary data.</text>
</comment>
<protein>
    <recommendedName>
        <fullName evidence="6">Calcium-binding protein</fullName>
    </recommendedName>
</protein>
<evidence type="ECO:0000256" key="1">
    <source>
        <dbReference type="ARBA" id="ARBA00004613"/>
    </source>
</evidence>
<dbReference type="PRINTS" id="PR00313">
    <property type="entry name" value="CABNDNGRPT"/>
</dbReference>
<feature type="region of interest" description="Disordered" evidence="3">
    <location>
        <begin position="60"/>
        <end position="79"/>
    </location>
</feature>
<dbReference type="Gene3D" id="2.150.10.10">
    <property type="entry name" value="Serralysin-like metalloprotease, C-terminal"/>
    <property type="match status" value="1"/>
</dbReference>
<dbReference type="Pfam" id="PF00353">
    <property type="entry name" value="HemolysinCabind"/>
    <property type="match status" value="1"/>
</dbReference>
<keyword evidence="5" id="KW-1185">Reference proteome</keyword>
<dbReference type="PANTHER" id="PTHR38340:SF1">
    <property type="entry name" value="S-LAYER PROTEIN"/>
    <property type="match status" value="1"/>
</dbReference>
<reference evidence="4" key="1">
    <citation type="submission" date="2021-01" db="EMBL/GenBank/DDBJ databases">
        <title>Microvirga sp.</title>
        <authorList>
            <person name="Kim M.K."/>
        </authorList>
    </citation>
    <scope>NUCLEOTIDE SEQUENCE</scope>
    <source>
        <strain evidence="4">5420S-16</strain>
    </source>
</reference>
<proteinExistence type="predicted"/>
<dbReference type="EMBL" id="JAEQMY010000086">
    <property type="protein sequence ID" value="MBL0407493.1"/>
    <property type="molecule type" value="Genomic_DNA"/>
</dbReference>
<accession>A0A936ZA79</accession>
<evidence type="ECO:0000256" key="3">
    <source>
        <dbReference type="SAM" id="MobiDB-lite"/>
    </source>
</evidence>
<evidence type="ECO:0008006" key="6">
    <source>
        <dbReference type="Google" id="ProtNLM"/>
    </source>
</evidence>
<dbReference type="InterPro" id="IPR001343">
    <property type="entry name" value="Hemolysn_Ca-bd"/>
</dbReference>
<comment type="subcellular location">
    <subcellularLocation>
        <location evidence="1">Secreted</location>
    </subcellularLocation>
</comment>
<sequence length="193" mass="20140">MAMIVDTPRFTNSGTIYGDLQLGEGSNYLDTRKGFIFGKISALGGNDTVLGGTRSEAIDGGAGNDKLDGGQGSDKLTGGEGKDTLIGGLGKDSFVFKASAVAENADIIRDFSSKDDTFRISLEFFTNVGSKGKLGSDAFHQGTKAADAEDRIIYHKASGSLYYDPDGSGAEAQVKIATLSNKAAVALSDFIIF</sequence>
<keyword evidence="2" id="KW-0964">Secreted</keyword>
<dbReference type="InterPro" id="IPR011049">
    <property type="entry name" value="Serralysin-like_metalloprot_C"/>
</dbReference>
<dbReference type="GO" id="GO:0005576">
    <property type="term" value="C:extracellular region"/>
    <property type="evidence" value="ECO:0007669"/>
    <property type="project" value="UniProtKB-SubCell"/>
</dbReference>
<dbReference type="SUPFAM" id="SSF51120">
    <property type="entry name" value="beta-Roll"/>
    <property type="match status" value="1"/>
</dbReference>
<organism evidence="4 5">
    <name type="scientific">Microvirga aerilata</name>
    <dbReference type="NCBI Taxonomy" id="670292"/>
    <lineage>
        <taxon>Bacteria</taxon>
        <taxon>Pseudomonadati</taxon>
        <taxon>Pseudomonadota</taxon>
        <taxon>Alphaproteobacteria</taxon>
        <taxon>Hyphomicrobiales</taxon>
        <taxon>Methylobacteriaceae</taxon>
        <taxon>Microvirga</taxon>
    </lineage>
</organism>
<dbReference type="Proteomes" id="UP000605848">
    <property type="component" value="Unassembled WGS sequence"/>
</dbReference>
<dbReference type="PANTHER" id="PTHR38340">
    <property type="entry name" value="S-LAYER PROTEIN"/>
    <property type="match status" value="1"/>
</dbReference>
<dbReference type="RefSeq" id="WP_202064769.1">
    <property type="nucleotide sequence ID" value="NZ_JAEQMY010000086.1"/>
</dbReference>
<evidence type="ECO:0000313" key="4">
    <source>
        <dbReference type="EMBL" id="MBL0407493.1"/>
    </source>
</evidence>
<dbReference type="InterPro" id="IPR018511">
    <property type="entry name" value="Hemolysin-typ_Ca-bd_CS"/>
</dbReference>
<dbReference type="GO" id="GO:0005509">
    <property type="term" value="F:calcium ion binding"/>
    <property type="evidence" value="ECO:0007669"/>
    <property type="project" value="InterPro"/>
</dbReference>